<keyword evidence="8" id="KW-0482">Metalloprotease</keyword>
<evidence type="ECO:0000256" key="3">
    <source>
        <dbReference type="ARBA" id="ARBA00022670"/>
    </source>
</evidence>
<evidence type="ECO:0000313" key="14">
    <source>
        <dbReference type="Proteomes" id="UP000284605"/>
    </source>
</evidence>
<proteinExistence type="inferred from homology"/>
<comment type="similarity">
    <text evidence="10">Belongs to the peptidase M15 family.</text>
</comment>
<keyword evidence="6" id="KW-0378">Hydrolase</keyword>
<name>A0A418WBY5_9PROT</name>
<comment type="cofactor">
    <cofactor evidence="1">
        <name>Zn(2+)</name>
        <dbReference type="ChEBI" id="CHEBI:29105"/>
    </cofactor>
</comment>
<evidence type="ECO:0000256" key="7">
    <source>
        <dbReference type="ARBA" id="ARBA00022833"/>
    </source>
</evidence>
<dbReference type="RefSeq" id="WP_119778192.1">
    <property type="nucleotide sequence ID" value="NZ_QYUK01000011.1"/>
</dbReference>
<dbReference type="GO" id="GO:0008237">
    <property type="term" value="F:metallopeptidase activity"/>
    <property type="evidence" value="ECO:0007669"/>
    <property type="project" value="UniProtKB-KW"/>
</dbReference>
<organism evidence="13 14">
    <name type="scientific">Oleomonas cavernae</name>
    <dbReference type="NCBI Taxonomy" id="2320859"/>
    <lineage>
        <taxon>Bacteria</taxon>
        <taxon>Pseudomonadati</taxon>
        <taxon>Pseudomonadota</taxon>
        <taxon>Alphaproteobacteria</taxon>
        <taxon>Acetobacterales</taxon>
        <taxon>Acetobacteraceae</taxon>
        <taxon>Oleomonas</taxon>
    </lineage>
</organism>
<evidence type="ECO:0000256" key="9">
    <source>
        <dbReference type="ARBA" id="ARBA00023316"/>
    </source>
</evidence>
<dbReference type="Pfam" id="PF05951">
    <property type="entry name" value="Peptidase_M15_2"/>
    <property type="match status" value="1"/>
</dbReference>
<accession>A0A418WBY5</accession>
<evidence type="ECO:0000256" key="11">
    <source>
        <dbReference type="ARBA" id="ARBA00093666"/>
    </source>
</evidence>
<keyword evidence="12" id="KW-0812">Transmembrane</keyword>
<keyword evidence="9" id="KW-0961">Cell wall biogenesis/degradation</keyword>
<protein>
    <recommendedName>
        <fullName evidence="11">Murein endopeptidase K</fullName>
    </recommendedName>
</protein>
<dbReference type="GO" id="GO:0046872">
    <property type="term" value="F:metal ion binding"/>
    <property type="evidence" value="ECO:0007669"/>
    <property type="project" value="UniProtKB-KW"/>
</dbReference>
<dbReference type="InterPro" id="IPR010275">
    <property type="entry name" value="MepK"/>
</dbReference>
<dbReference type="Proteomes" id="UP000284605">
    <property type="component" value="Unassembled WGS sequence"/>
</dbReference>
<keyword evidence="5" id="KW-0732">Signal</keyword>
<dbReference type="Gene3D" id="3.30.1380.10">
    <property type="match status" value="1"/>
</dbReference>
<keyword evidence="3" id="KW-0645">Protease</keyword>
<dbReference type="InterPro" id="IPR006311">
    <property type="entry name" value="TAT_signal"/>
</dbReference>
<evidence type="ECO:0000256" key="12">
    <source>
        <dbReference type="SAM" id="Phobius"/>
    </source>
</evidence>
<evidence type="ECO:0000256" key="2">
    <source>
        <dbReference type="ARBA" id="ARBA00004776"/>
    </source>
</evidence>
<dbReference type="GO" id="GO:0006508">
    <property type="term" value="P:proteolysis"/>
    <property type="evidence" value="ECO:0007669"/>
    <property type="project" value="UniProtKB-KW"/>
</dbReference>
<keyword evidence="7" id="KW-0862">Zinc</keyword>
<keyword evidence="4" id="KW-0479">Metal-binding</keyword>
<comment type="caution">
    <text evidence="13">The sequence shown here is derived from an EMBL/GenBank/DDBJ whole genome shotgun (WGS) entry which is preliminary data.</text>
</comment>
<evidence type="ECO:0000256" key="6">
    <source>
        <dbReference type="ARBA" id="ARBA00022801"/>
    </source>
</evidence>
<sequence>MAFERLLRRNPLVAAADPVPAVCSTAVPETSTTSSPTRRGLLLGLGAAAAVVASGMLTPRAVLAAGGGPRKLSLTNMNTGESFSGAYWRDGYYVPESLQKLNILLRDHRANEVHRIDPGLFDLLASMGQRLGAPSFQIVSAYRAPRTNAMRATESRGVAQNSYHIQGMALDIRLPGRDLRGIYKTAVSMNQGGVGFYRRSGFVHVDTGPIRTWG</sequence>
<evidence type="ECO:0000256" key="5">
    <source>
        <dbReference type="ARBA" id="ARBA00022729"/>
    </source>
</evidence>
<dbReference type="EMBL" id="QYUK01000011">
    <property type="protein sequence ID" value="RJF87553.1"/>
    <property type="molecule type" value="Genomic_DNA"/>
</dbReference>
<dbReference type="GO" id="GO:0071555">
    <property type="term" value="P:cell wall organization"/>
    <property type="evidence" value="ECO:0007669"/>
    <property type="project" value="UniProtKB-KW"/>
</dbReference>
<evidence type="ECO:0000256" key="4">
    <source>
        <dbReference type="ARBA" id="ARBA00022723"/>
    </source>
</evidence>
<keyword evidence="14" id="KW-1185">Reference proteome</keyword>
<reference evidence="13 14" key="1">
    <citation type="submission" date="2018-09" db="EMBL/GenBank/DDBJ databases">
        <authorList>
            <person name="Zhu H."/>
        </authorList>
    </citation>
    <scope>NUCLEOTIDE SEQUENCE [LARGE SCALE GENOMIC DNA]</scope>
    <source>
        <strain evidence="13 14">K1W22B-8</strain>
    </source>
</reference>
<gene>
    <name evidence="13" type="ORF">D3874_11415</name>
</gene>
<dbReference type="SUPFAM" id="SSF55166">
    <property type="entry name" value="Hedgehog/DD-peptidase"/>
    <property type="match status" value="1"/>
</dbReference>
<evidence type="ECO:0000313" key="13">
    <source>
        <dbReference type="EMBL" id="RJF87553.1"/>
    </source>
</evidence>
<dbReference type="PANTHER" id="PTHR37425:SF1">
    <property type="entry name" value="OUTER MEMBRANE PROTEIN"/>
    <property type="match status" value="1"/>
</dbReference>
<keyword evidence="12" id="KW-0472">Membrane</keyword>
<keyword evidence="12" id="KW-1133">Transmembrane helix</keyword>
<feature type="transmembrane region" description="Helical" evidence="12">
    <location>
        <begin position="41"/>
        <end position="63"/>
    </location>
</feature>
<dbReference type="PROSITE" id="PS51318">
    <property type="entry name" value="TAT"/>
    <property type="match status" value="1"/>
</dbReference>
<dbReference type="OrthoDB" id="9782994at2"/>
<dbReference type="AlphaFoldDB" id="A0A418WBY5"/>
<evidence type="ECO:0000256" key="8">
    <source>
        <dbReference type="ARBA" id="ARBA00023049"/>
    </source>
</evidence>
<evidence type="ECO:0000256" key="1">
    <source>
        <dbReference type="ARBA" id="ARBA00001947"/>
    </source>
</evidence>
<dbReference type="PANTHER" id="PTHR37425">
    <property type="match status" value="1"/>
</dbReference>
<dbReference type="InterPro" id="IPR009045">
    <property type="entry name" value="Zn_M74/Hedgehog-like"/>
</dbReference>
<evidence type="ECO:0000256" key="10">
    <source>
        <dbReference type="ARBA" id="ARBA00093448"/>
    </source>
</evidence>
<comment type="pathway">
    <text evidence="2">Cell wall biogenesis; cell wall polysaccharide biosynthesis.</text>
</comment>